<gene>
    <name evidence="1" type="ORF">RT97_03265</name>
</gene>
<dbReference type="Proteomes" id="UP000032067">
    <property type="component" value="Unassembled WGS sequence"/>
</dbReference>
<sequence>MKNPRSPSSSRQAGMSLIEVLMAVLLVSIGLLGAAGMHVRAIGFTTDTERRQMASMVASELMETMRGDTLTVLQADGAPKADLGGYAKAAGTAVATVADADCKPLAEAPAKRLGCWGARARQLMPELENSLITSNFVVAVDAGTGVISVTVAWPVKKGQCLLKDGSDDLFCTYELRSKL</sequence>
<accession>A0A0D0LCW5</accession>
<proteinExistence type="predicted"/>
<dbReference type="InterPro" id="IPR013362">
    <property type="entry name" value="Pilus_4_PilV"/>
</dbReference>
<dbReference type="Pfam" id="PF07963">
    <property type="entry name" value="N_methyl"/>
    <property type="match status" value="1"/>
</dbReference>
<dbReference type="OrthoDB" id="8859076at2"/>
<organism evidence="1 2">
    <name type="scientific">Variovorax paradoxus</name>
    <dbReference type="NCBI Taxonomy" id="34073"/>
    <lineage>
        <taxon>Bacteria</taxon>
        <taxon>Pseudomonadati</taxon>
        <taxon>Pseudomonadota</taxon>
        <taxon>Betaproteobacteria</taxon>
        <taxon>Burkholderiales</taxon>
        <taxon>Comamonadaceae</taxon>
        <taxon>Variovorax</taxon>
    </lineage>
</organism>
<protein>
    <submittedName>
        <fullName evidence="1">Pilus assembly protein PilV</fullName>
    </submittedName>
</protein>
<dbReference type="NCBIfam" id="TIGR02523">
    <property type="entry name" value="type_IV_pilV"/>
    <property type="match status" value="1"/>
</dbReference>
<dbReference type="AlphaFoldDB" id="A0A0D0LCW5"/>
<comment type="caution">
    <text evidence="1">The sequence shown here is derived from an EMBL/GenBank/DDBJ whole genome shotgun (WGS) entry which is preliminary data.</text>
</comment>
<name>A0A0D0LCW5_VARPD</name>
<evidence type="ECO:0000313" key="1">
    <source>
        <dbReference type="EMBL" id="KIQ35987.1"/>
    </source>
</evidence>
<evidence type="ECO:0000313" key="2">
    <source>
        <dbReference type="Proteomes" id="UP000032067"/>
    </source>
</evidence>
<dbReference type="InterPro" id="IPR012902">
    <property type="entry name" value="N_methyl_site"/>
</dbReference>
<dbReference type="PROSITE" id="PS00409">
    <property type="entry name" value="PROKAR_NTER_METHYL"/>
    <property type="match status" value="1"/>
</dbReference>
<reference evidence="1 2" key="1">
    <citation type="submission" date="2014-12" db="EMBL/GenBank/DDBJ databases">
        <title>16Stimator: statistical estimation of ribosomal gene copy numbers from draft genome assemblies.</title>
        <authorList>
            <person name="Perisin M.A."/>
            <person name="Vetter M."/>
            <person name="Gilbert J.A."/>
            <person name="Bergelson J."/>
        </authorList>
    </citation>
    <scope>NUCLEOTIDE SEQUENCE [LARGE SCALE GENOMIC DNA]</scope>
    <source>
        <strain evidence="1 2">MEDvA23</strain>
    </source>
</reference>
<dbReference type="EMBL" id="JXQQ01000008">
    <property type="protein sequence ID" value="KIQ35987.1"/>
    <property type="molecule type" value="Genomic_DNA"/>
</dbReference>
<dbReference type="NCBIfam" id="TIGR02532">
    <property type="entry name" value="IV_pilin_GFxxxE"/>
    <property type="match status" value="1"/>
</dbReference>